<dbReference type="PANTHER" id="PTHR30269">
    <property type="entry name" value="TRANSMEMBRANE PROTEIN YFCA"/>
    <property type="match status" value="1"/>
</dbReference>
<evidence type="ECO:0000256" key="4">
    <source>
        <dbReference type="ARBA" id="ARBA00022475"/>
    </source>
</evidence>
<feature type="transmembrane region" description="Helical" evidence="8">
    <location>
        <begin position="96"/>
        <end position="113"/>
    </location>
</feature>
<dbReference type="EMBL" id="CP072829">
    <property type="protein sequence ID" value="QTU84591.1"/>
    <property type="molecule type" value="Genomic_DNA"/>
</dbReference>
<accession>A0A9E6SUK9</accession>
<dbReference type="EMBL" id="WPCR01000001">
    <property type="protein sequence ID" value="NHM13328.1"/>
    <property type="molecule type" value="Genomic_DNA"/>
</dbReference>
<evidence type="ECO:0000313" key="10">
    <source>
        <dbReference type="EMBL" id="QTU84591.1"/>
    </source>
</evidence>
<dbReference type="PANTHER" id="PTHR30269:SF0">
    <property type="entry name" value="MEMBRANE TRANSPORTER PROTEIN YFCA-RELATED"/>
    <property type="match status" value="1"/>
</dbReference>
<keyword evidence="5 8" id="KW-0812">Transmembrane</keyword>
<evidence type="ECO:0000313" key="9">
    <source>
        <dbReference type="EMBL" id="NHM13328.1"/>
    </source>
</evidence>
<evidence type="ECO:0000256" key="3">
    <source>
        <dbReference type="ARBA" id="ARBA00022448"/>
    </source>
</evidence>
<dbReference type="Proteomes" id="UP000636394">
    <property type="component" value="Unassembled WGS sequence"/>
</dbReference>
<feature type="transmembrane region" description="Helical" evidence="8">
    <location>
        <begin position="197"/>
        <end position="215"/>
    </location>
</feature>
<comment type="similarity">
    <text evidence="2 8">Belongs to the 4-toluene sulfonate uptake permease (TSUP) (TC 2.A.102) family.</text>
</comment>
<evidence type="ECO:0000313" key="12">
    <source>
        <dbReference type="Proteomes" id="UP000671910"/>
    </source>
</evidence>
<feature type="transmembrane region" description="Helical" evidence="8">
    <location>
        <begin position="70"/>
        <end position="90"/>
    </location>
</feature>
<dbReference type="Pfam" id="PF01925">
    <property type="entry name" value="TauE"/>
    <property type="match status" value="1"/>
</dbReference>
<keyword evidence="7 8" id="KW-0472">Membrane</keyword>
<evidence type="ECO:0000256" key="7">
    <source>
        <dbReference type="ARBA" id="ARBA00023136"/>
    </source>
</evidence>
<proteinExistence type="inferred from homology"/>
<reference evidence="10" key="2">
    <citation type="submission" date="2021-04" db="EMBL/GenBank/DDBJ databases">
        <title>Novel species in family Eggerthellaceae.</title>
        <authorList>
            <person name="Zhang G."/>
        </authorList>
    </citation>
    <scope>NUCLEOTIDE SEQUENCE</scope>
    <source>
        <strain evidence="10">Zg-886</strain>
    </source>
</reference>
<dbReference type="InterPro" id="IPR002781">
    <property type="entry name" value="TM_pro_TauE-like"/>
</dbReference>
<dbReference type="GO" id="GO:0005886">
    <property type="term" value="C:plasma membrane"/>
    <property type="evidence" value="ECO:0007669"/>
    <property type="project" value="UniProtKB-SubCell"/>
</dbReference>
<gene>
    <name evidence="9" type="ORF">GMI68_00830</name>
    <name evidence="10" type="ORF">J7S26_01270</name>
</gene>
<keyword evidence="11" id="KW-1185">Reference proteome</keyword>
<name>A0A9E6SUK9_9ACTN</name>
<feature type="transmembrane region" description="Helical" evidence="8">
    <location>
        <begin position="125"/>
        <end position="145"/>
    </location>
</feature>
<keyword evidence="4 8" id="KW-1003">Cell membrane</keyword>
<feature type="transmembrane region" description="Helical" evidence="8">
    <location>
        <begin position="227"/>
        <end position="245"/>
    </location>
</feature>
<evidence type="ECO:0000256" key="6">
    <source>
        <dbReference type="ARBA" id="ARBA00022989"/>
    </source>
</evidence>
<protein>
    <recommendedName>
        <fullName evidence="8">Probable membrane transporter protein</fullName>
    </recommendedName>
</protein>
<keyword evidence="3" id="KW-0813">Transport</keyword>
<reference evidence="9 11" key="1">
    <citation type="submission" date="2019-11" db="EMBL/GenBank/DDBJ databases">
        <title>Eggerthellaceae novel genus isolated from the rectal contents of marmort.</title>
        <authorList>
            <person name="Zhang G."/>
        </authorList>
    </citation>
    <scope>NUCLEOTIDE SEQUENCE [LARGE SCALE GENOMIC DNA]</scope>
    <source>
        <strain evidence="9">Zg-886</strain>
        <strain evidence="11">zg-886</strain>
    </source>
</reference>
<keyword evidence="6 8" id="KW-1133">Transmembrane helix</keyword>
<sequence length="249" mass="25751">MEFLIVCPLAFLAGLIDAVAGGGGLISLPAYFFAGLPTHAAIATNKLSSIMGTAVVTLRYAFFGYMVKRFVAVGVACGLFGSFLGSNLVLATDSTFLMGFMLVSLPLVAVLVLKTKDFDRFSEDPYPGAKGVAITAAIALAVGVYDGFYGPGTGTFLMLLLTSVGHQSTKEAQGTSKAINLATNAAGLAVFLSSGNVWVALGLAAGLFNVAGGWIGSSLFRSKGASIVRPVLIVVMALFAVRLVFDLMQ</sequence>
<evidence type="ECO:0000256" key="1">
    <source>
        <dbReference type="ARBA" id="ARBA00004651"/>
    </source>
</evidence>
<dbReference type="RefSeq" id="WP_166338098.1">
    <property type="nucleotide sequence ID" value="NZ_CP072829.1"/>
</dbReference>
<comment type="subcellular location">
    <subcellularLocation>
        <location evidence="1 8">Cell membrane</location>
        <topology evidence="1 8">Multi-pass membrane protein</topology>
    </subcellularLocation>
</comment>
<dbReference type="AlphaFoldDB" id="A0A9E6SUK9"/>
<dbReference type="KEGG" id="ebz:J7S26_01270"/>
<evidence type="ECO:0000256" key="5">
    <source>
        <dbReference type="ARBA" id="ARBA00022692"/>
    </source>
</evidence>
<dbReference type="Proteomes" id="UP000671910">
    <property type="component" value="Chromosome"/>
</dbReference>
<evidence type="ECO:0000256" key="2">
    <source>
        <dbReference type="ARBA" id="ARBA00009142"/>
    </source>
</evidence>
<organism evidence="10 12">
    <name type="scientific">Xiamenia xianingshaonis</name>
    <dbReference type="NCBI Taxonomy" id="2682776"/>
    <lineage>
        <taxon>Bacteria</taxon>
        <taxon>Bacillati</taxon>
        <taxon>Actinomycetota</taxon>
        <taxon>Coriobacteriia</taxon>
        <taxon>Eggerthellales</taxon>
        <taxon>Eggerthellaceae</taxon>
        <taxon>Xiamenia</taxon>
    </lineage>
</organism>
<feature type="transmembrane region" description="Helical" evidence="8">
    <location>
        <begin position="42"/>
        <end position="63"/>
    </location>
</feature>
<dbReference type="InterPro" id="IPR052017">
    <property type="entry name" value="TSUP"/>
</dbReference>
<evidence type="ECO:0000313" key="11">
    <source>
        <dbReference type="Proteomes" id="UP000636394"/>
    </source>
</evidence>
<evidence type="ECO:0000256" key="8">
    <source>
        <dbReference type="RuleBase" id="RU363041"/>
    </source>
</evidence>